<dbReference type="SUPFAM" id="SSF51735">
    <property type="entry name" value="NAD(P)-binding Rossmann-fold domains"/>
    <property type="match status" value="1"/>
</dbReference>
<dbReference type="GeneID" id="18810152"/>
<dbReference type="Gene3D" id="3.40.50.720">
    <property type="entry name" value="NAD(P)-binding Rossmann-like Domain"/>
    <property type="match status" value="1"/>
</dbReference>
<reference evidence="4" key="1">
    <citation type="submission" date="2011-04" db="EMBL/GenBank/DDBJ databases">
        <title>Evolution of plant cell wall degrading machinery underlies the functional diversity of forest fungi.</title>
        <authorList>
            <consortium name="US DOE Joint Genome Institute (JGI-PGF)"/>
            <person name="Eastwood D.C."/>
            <person name="Floudas D."/>
            <person name="Binder M."/>
            <person name="Majcherczyk A."/>
            <person name="Schneider P."/>
            <person name="Aerts A."/>
            <person name="Asiegbu F.O."/>
            <person name="Baker S.E."/>
            <person name="Barry K."/>
            <person name="Bendiksby M."/>
            <person name="Blumentritt M."/>
            <person name="Coutinho P.M."/>
            <person name="Cullen D."/>
            <person name="Cullen D."/>
            <person name="Gathman A."/>
            <person name="Goodell B."/>
            <person name="Henrissat B."/>
            <person name="Ihrmark K."/>
            <person name="Kauserud H."/>
            <person name="Kohler A."/>
            <person name="LaButti K."/>
            <person name="Lapidus A."/>
            <person name="Lavin J.L."/>
            <person name="Lee Y.-H."/>
            <person name="Lindquist E."/>
            <person name="Lilly W."/>
            <person name="Lucas S."/>
            <person name="Morin E."/>
            <person name="Murat C."/>
            <person name="Oguiza J.A."/>
            <person name="Park J."/>
            <person name="Pisabarro A.G."/>
            <person name="Riley R."/>
            <person name="Rosling A."/>
            <person name="Salamov A."/>
            <person name="Schmidt O."/>
            <person name="Schmutz J."/>
            <person name="Skrede I."/>
            <person name="Stenlid J."/>
            <person name="Wiebenga A."/>
            <person name="Xie X."/>
            <person name="Kues U."/>
            <person name="Hibbett D.S."/>
            <person name="Hoffmeister D."/>
            <person name="Hogberg N."/>
            <person name="Martin F."/>
            <person name="Grigoriev I.V."/>
            <person name="Watkinson S.C."/>
        </authorList>
    </citation>
    <scope>NUCLEOTIDE SEQUENCE</scope>
    <source>
        <strain evidence="4">S7.9</strain>
    </source>
</reference>
<dbReference type="EMBL" id="GL945430">
    <property type="protein sequence ID" value="EGO28792.1"/>
    <property type="molecule type" value="Genomic_DNA"/>
</dbReference>
<dbReference type="InterPro" id="IPR002347">
    <property type="entry name" value="SDR_fam"/>
</dbReference>
<dbReference type="AlphaFoldDB" id="F8NKM0"/>
<dbReference type="PRINTS" id="PR00081">
    <property type="entry name" value="GDHRDH"/>
</dbReference>
<sequence>MVSSSSNGSIETAREKIWLITGTSSGFGRRLVDIALARGDRVIATARSLDAIKDFPQSDKVRLLRLDVTDDCDHIKTVVDEAVATWGHIDVIVNNAGMGINGLIEEAGSKVFRRVFDTNFFGLIDVTNAVLPHMRARKSGVVVLIGSRSSWMPENMVGALYCASKAAVRAFGETLSAEVEQFGIRVLIVEPGAFRTEGILSYPFYEEHSISSYDDSRNRSKGRLGAIQGKQKGDPVKAMEVLVDVVKGEGIAAGKVWPLYLPLGSDADEAIRTKCDKMVGVLDEWTDLVGDLNFDDSNVKALG</sequence>
<evidence type="ECO:0000313" key="4">
    <source>
        <dbReference type="EMBL" id="EGO28792.1"/>
    </source>
</evidence>
<gene>
    <name evidence="4" type="ORF">SERLADRAFT_366489</name>
</gene>
<dbReference type="Proteomes" id="UP000008064">
    <property type="component" value="Unassembled WGS sequence"/>
</dbReference>
<proteinExistence type="inferred from homology"/>
<accession>F8NKM0</accession>
<evidence type="ECO:0000256" key="2">
    <source>
        <dbReference type="ARBA" id="ARBA00023002"/>
    </source>
</evidence>
<protein>
    <recommendedName>
        <fullName evidence="5">NAD(P)-binding protein</fullName>
    </recommendedName>
</protein>
<name>F8NKM0_SERL9</name>
<dbReference type="KEGG" id="sla:SERLADRAFT_366489"/>
<dbReference type="HOGENOM" id="CLU_010194_2_9_1"/>
<dbReference type="PRINTS" id="PR00080">
    <property type="entry name" value="SDRFAMILY"/>
</dbReference>
<dbReference type="PANTHER" id="PTHR43976:SF16">
    <property type="entry name" value="SHORT-CHAIN DEHYDROGENASE_REDUCTASE FAMILY PROTEIN"/>
    <property type="match status" value="1"/>
</dbReference>
<dbReference type="InterPro" id="IPR051911">
    <property type="entry name" value="SDR_oxidoreductase"/>
</dbReference>
<evidence type="ECO:0000256" key="1">
    <source>
        <dbReference type="ARBA" id="ARBA00006484"/>
    </source>
</evidence>
<dbReference type="InterPro" id="IPR036291">
    <property type="entry name" value="NAD(P)-bd_dom_sf"/>
</dbReference>
<dbReference type="CDD" id="cd05374">
    <property type="entry name" value="17beta-HSD-like_SDR_c"/>
    <property type="match status" value="1"/>
</dbReference>
<evidence type="ECO:0000256" key="3">
    <source>
        <dbReference type="RuleBase" id="RU000363"/>
    </source>
</evidence>
<keyword evidence="2" id="KW-0560">Oxidoreductase</keyword>
<dbReference type="OrthoDB" id="1274115at2759"/>
<dbReference type="Pfam" id="PF00106">
    <property type="entry name" value="adh_short"/>
    <property type="match status" value="1"/>
</dbReference>
<dbReference type="RefSeq" id="XP_007314991.1">
    <property type="nucleotide sequence ID" value="XM_007314929.1"/>
</dbReference>
<dbReference type="PANTHER" id="PTHR43976">
    <property type="entry name" value="SHORT CHAIN DEHYDROGENASE"/>
    <property type="match status" value="1"/>
</dbReference>
<comment type="similarity">
    <text evidence="1 3">Belongs to the short-chain dehydrogenases/reductases (SDR) family.</text>
</comment>
<evidence type="ECO:0008006" key="5">
    <source>
        <dbReference type="Google" id="ProtNLM"/>
    </source>
</evidence>
<dbReference type="GO" id="GO:0016491">
    <property type="term" value="F:oxidoreductase activity"/>
    <property type="evidence" value="ECO:0007669"/>
    <property type="project" value="UniProtKB-KW"/>
</dbReference>
<organism>
    <name type="scientific">Serpula lacrymans var. lacrymans (strain S7.9)</name>
    <name type="common">Dry rot fungus</name>
    <dbReference type="NCBI Taxonomy" id="578457"/>
    <lineage>
        <taxon>Eukaryota</taxon>
        <taxon>Fungi</taxon>
        <taxon>Dikarya</taxon>
        <taxon>Basidiomycota</taxon>
        <taxon>Agaricomycotina</taxon>
        <taxon>Agaricomycetes</taxon>
        <taxon>Agaricomycetidae</taxon>
        <taxon>Boletales</taxon>
        <taxon>Coniophorineae</taxon>
        <taxon>Serpulaceae</taxon>
        <taxon>Serpula</taxon>
    </lineage>
</organism>